<gene>
    <name evidence="1" type="ORF">NX720_07165</name>
</gene>
<dbReference type="EMBL" id="CP103300">
    <property type="protein sequence ID" value="UYM17678.1"/>
    <property type="molecule type" value="Genomic_DNA"/>
</dbReference>
<keyword evidence="2" id="KW-1185">Reference proteome</keyword>
<dbReference type="Proteomes" id="UP001163255">
    <property type="component" value="Chromosome"/>
</dbReference>
<evidence type="ECO:0008006" key="3">
    <source>
        <dbReference type="Google" id="ProtNLM"/>
    </source>
</evidence>
<name>A0ABY6GXZ7_9GAMM</name>
<proteinExistence type="predicted"/>
<reference evidence="1" key="1">
    <citation type="submission" date="2022-10" db="EMBL/GenBank/DDBJ databases">
        <title>Completed Genome Sequence of two octocoral isolated bacterium, Endozoicomonas euniceicola EF212T and Endozoicomonas gorgoniicola PS125T.</title>
        <authorList>
            <person name="Chiou Y.-J."/>
            <person name="Chen Y.-H."/>
        </authorList>
    </citation>
    <scope>NUCLEOTIDE SEQUENCE</scope>
    <source>
        <strain evidence="1">EF212</strain>
    </source>
</reference>
<accession>A0ABY6GXZ7</accession>
<protein>
    <recommendedName>
        <fullName evidence="3">UBC core domain-containing protein</fullName>
    </recommendedName>
</protein>
<dbReference type="RefSeq" id="WP_262600345.1">
    <property type="nucleotide sequence ID" value="NZ_CP103300.1"/>
</dbReference>
<evidence type="ECO:0000313" key="1">
    <source>
        <dbReference type="EMBL" id="UYM17678.1"/>
    </source>
</evidence>
<organism evidence="1 2">
    <name type="scientific">Endozoicomonas euniceicola</name>
    <dbReference type="NCBI Taxonomy" id="1234143"/>
    <lineage>
        <taxon>Bacteria</taxon>
        <taxon>Pseudomonadati</taxon>
        <taxon>Pseudomonadota</taxon>
        <taxon>Gammaproteobacteria</taxon>
        <taxon>Oceanospirillales</taxon>
        <taxon>Endozoicomonadaceae</taxon>
        <taxon>Endozoicomonas</taxon>
    </lineage>
</organism>
<sequence>MTPKGLDAFLADNPLVRLEPMAQDAPLTLTGKVLLNHHHGDYPVIREYLSLKVTIPRKYPHEPPVFEEVGKVIPKSENYHVNPDGSLCLGSPFRIMTFLHDESCFNSFYQSFFIPYGYAALLKKHHGIEFIFGELKHGDDGEFEDFQALFDVQSKKEIIGFLYALSLKKRVANKIDCFCGCSSRLGKCLIHHRVNSFRKRLPRCRYSLLKERLF</sequence>
<evidence type="ECO:0000313" key="2">
    <source>
        <dbReference type="Proteomes" id="UP001163255"/>
    </source>
</evidence>